<evidence type="ECO:0000313" key="2">
    <source>
        <dbReference type="Proteomes" id="UP000015105"/>
    </source>
</evidence>
<organism evidence="1 2">
    <name type="scientific">Aegilops tauschii subsp. strangulata</name>
    <name type="common">Goatgrass</name>
    <dbReference type="NCBI Taxonomy" id="200361"/>
    <lineage>
        <taxon>Eukaryota</taxon>
        <taxon>Viridiplantae</taxon>
        <taxon>Streptophyta</taxon>
        <taxon>Embryophyta</taxon>
        <taxon>Tracheophyta</taxon>
        <taxon>Spermatophyta</taxon>
        <taxon>Magnoliopsida</taxon>
        <taxon>Liliopsida</taxon>
        <taxon>Poales</taxon>
        <taxon>Poaceae</taxon>
        <taxon>BOP clade</taxon>
        <taxon>Pooideae</taxon>
        <taxon>Triticodae</taxon>
        <taxon>Triticeae</taxon>
        <taxon>Triticinae</taxon>
        <taxon>Aegilops</taxon>
    </lineage>
</organism>
<reference evidence="1" key="5">
    <citation type="journal article" date="2021" name="G3 (Bethesda)">
        <title>Aegilops tauschii genome assembly Aet v5.0 features greater sequence contiguity and improved annotation.</title>
        <authorList>
            <person name="Wang L."/>
            <person name="Zhu T."/>
            <person name="Rodriguez J.C."/>
            <person name="Deal K.R."/>
            <person name="Dubcovsky J."/>
            <person name="McGuire P.E."/>
            <person name="Lux T."/>
            <person name="Spannagl M."/>
            <person name="Mayer K.F.X."/>
            <person name="Baldrich P."/>
            <person name="Meyers B.C."/>
            <person name="Huo N."/>
            <person name="Gu Y.Q."/>
            <person name="Zhou H."/>
            <person name="Devos K.M."/>
            <person name="Bennetzen J.L."/>
            <person name="Unver T."/>
            <person name="Budak H."/>
            <person name="Gulick P.J."/>
            <person name="Galiba G."/>
            <person name="Kalapos B."/>
            <person name="Nelson D.R."/>
            <person name="Li P."/>
            <person name="You F.M."/>
            <person name="Luo M.C."/>
            <person name="Dvorak J."/>
        </authorList>
    </citation>
    <scope>NUCLEOTIDE SEQUENCE [LARGE SCALE GENOMIC DNA]</scope>
    <source>
        <strain evidence="1">cv. AL8/78</strain>
    </source>
</reference>
<dbReference type="AlphaFoldDB" id="A0A453DKD7"/>
<protein>
    <submittedName>
        <fullName evidence="1">Uncharacterized protein</fullName>
    </submittedName>
</protein>
<reference evidence="1" key="3">
    <citation type="journal article" date="2017" name="Nature">
        <title>Genome sequence of the progenitor of the wheat D genome Aegilops tauschii.</title>
        <authorList>
            <person name="Luo M.C."/>
            <person name="Gu Y.Q."/>
            <person name="Puiu D."/>
            <person name="Wang H."/>
            <person name="Twardziok S.O."/>
            <person name="Deal K.R."/>
            <person name="Huo N."/>
            <person name="Zhu T."/>
            <person name="Wang L."/>
            <person name="Wang Y."/>
            <person name="McGuire P.E."/>
            <person name="Liu S."/>
            <person name="Long H."/>
            <person name="Ramasamy R.K."/>
            <person name="Rodriguez J.C."/>
            <person name="Van S.L."/>
            <person name="Yuan L."/>
            <person name="Wang Z."/>
            <person name="Xia Z."/>
            <person name="Xiao L."/>
            <person name="Anderson O.D."/>
            <person name="Ouyang S."/>
            <person name="Liang Y."/>
            <person name="Zimin A.V."/>
            <person name="Pertea G."/>
            <person name="Qi P."/>
            <person name="Bennetzen J.L."/>
            <person name="Dai X."/>
            <person name="Dawson M.W."/>
            <person name="Muller H.G."/>
            <person name="Kugler K."/>
            <person name="Rivarola-Duarte L."/>
            <person name="Spannagl M."/>
            <person name="Mayer K.F.X."/>
            <person name="Lu F.H."/>
            <person name="Bevan M.W."/>
            <person name="Leroy P."/>
            <person name="Li P."/>
            <person name="You F.M."/>
            <person name="Sun Q."/>
            <person name="Liu Z."/>
            <person name="Lyons E."/>
            <person name="Wicker T."/>
            <person name="Salzberg S.L."/>
            <person name="Devos K.M."/>
            <person name="Dvorak J."/>
        </authorList>
    </citation>
    <scope>NUCLEOTIDE SEQUENCE [LARGE SCALE GENOMIC DNA]</scope>
    <source>
        <strain evidence="1">cv. AL8/78</strain>
    </source>
</reference>
<dbReference type="Gramene" id="AET2Gv21283800.1">
    <property type="protein sequence ID" value="AET2Gv21283800.1"/>
    <property type="gene ID" value="AET2Gv21283800"/>
</dbReference>
<accession>A0A453DKD7</accession>
<dbReference type="EnsemblPlants" id="AET2Gv21283800.1">
    <property type="protein sequence ID" value="AET2Gv21283800.1"/>
    <property type="gene ID" value="AET2Gv21283800"/>
</dbReference>
<reference evidence="2" key="1">
    <citation type="journal article" date="2014" name="Science">
        <title>Ancient hybridizations among the ancestral genomes of bread wheat.</title>
        <authorList>
            <consortium name="International Wheat Genome Sequencing Consortium,"/>
            <person name="Marcussen T."/>
            <person name="Sandve S.R."/>
            <person name="Heier L."/>
            <person name="Spannagl M."/>
            <person name="Pfeifer M."/>
            <person name="Jakobsen K.S."/>
            <person name="Wulff B.B."/>
            <person name="Steuernagel B."/>
            <person name="Mayer K.F."/>
            <person name="Olsen O.A."/>
        </authorList>
    </citation>
    <scope>NUCLEOTIDE SEQUENCE [LARGE SCALE GENOMIC DNA]</scope>
    <source>
        <strain evidence="2">cv. AL8/78</strain>
    </source>
</reference>
<proteinExistence type="predicted"/>
<reference evidence="1" key="4">
    <citation type="submission" date="2019-03" db="UniProtKB">
        <authorList>
            <consortium name="EnsemblPlants"/>
        </authorList>
    </citation>
    <scope>IDENTIFICATION</scope>
</reference>
<dbReference type="Proteomes" id="UP000015105">
    <property type="component" value="Chromosome 2D"/>
</dbReference>
<keyword evidence="2" id="KW-1185">Reference proteome</keyword>
<reference evidence="2" key="2">
    <citation type="journal article" date="2017" name="Nat. Plants">
        <title>The Aegilops tauschii genome reveals multiple impacts of transposons.</title>
        <authorList>
            <person name="Zhao G."/>
            <person name="Zou C."/>
            <person name="Li K."/>
            <person name="Wang K."/>
            <person name="Li T."/>
            <person name="Gao L."/>
            <person name="Zhang X."/>
            <person name="Wang H."/>
            <person name="Yang Z."/>
            <person name="Liu X."/>
            <person name="Jiang W."/>
            <person name="Mao L."/>
            <person name="Kong X."/>
            <person name="Jiao Y."/>
            <person name="Jia J."/>
        </authorList>
    </citation>
    <scope>NUCLEOTIDE SEQUENCE [LARGE SCALE GENOMIC DNA]</scope>
    <source>
        <strain evidence="2">cv. AL8/78</strain>
    </source>
</reference>
<sequence length="72" mass="8066">MCNRMAVESLVSSNHLLRIHLAWDHHLASALIMISAFILACHCVEPYFRDDSTLGFIGIVLPFPEPSCARID</sequence>
<name>A0A453DKD7_AEGTS</name>
<evidence type="ECO:0000313" key="1">
    <source>
        <dbReference type="EnsemblPlants" id="AET2Gv21283800.1"/>
    </source>
</evidence>